<protein>
    <submittedName>
        <fullName evidence="2">Uncharacterized protein</fullName>
    </submittedName>
</protein>
<keyword evidence="1" id="KW-0175">Coiled coil</keyword>
<dbReference type="Proteomes" id="UP000692954">
    <property type="component" value="Unassembled WGS sequence"/>
</dbReference>
<dbReference type="EMBL" id="CAJJDN010000109">
    <property type="protein sequence ID" value="CAD8115657.1"/>
    <property type="molecule type" value="Genomic_DNA"/>
</dbReference>
<accession>A0A8S1QM14</accession>
<name>A0A8S1QM14_9CILI</name>
<proteinExistence type="predicted"/>
<reference evidence="2" key="1">
    <citation type="submission" date="2021-01" db="EMBL/GenBank/DDBJ databases">
        <authorList>
            <consortium name="Genoscope - CEA"/>
            <person name="William W."/>
        </authorList>
    </citation>
    <scope>NUCLEOTIDE SEQUENCE</scope>
</reference>
<keyword evidence="3" id="KW-1185">Reference proteome</keyword>
<feature type="coiled-coil region" evidence="1">
    <location>
        <begin position="237"/>
        <end position="264"/>
    </location>
</feature>
<gene>
    <name evidence="2" type="ORF">PSON_ATCC_30995.1.T1090025</name>
</gene>
<comment type="caution">
    <text evidence="2">The sequence shown here is derived from an EMBL/GenBank/DDBJ whole genome shotgun (WGS) entry which is preliminary data.</text>
</comment>
<dbReference type="AlphaFoldDB" id="A0A8S1QM14"/>
<organism evidence="2 3">
    <name type="scientific">Paramecium sonneborni</name>
    <dbReference type="NCBI Taxonomy" id="65129"/>
    <lineage>
        <taxon>Eukaryota</taxon>
        <taxon>Sar</taxon>
        <taxon>Alveolata</taxon>
        <taxon>Ciliophora</taxon>
        <taxon>Intramacronucleata</taxon>
        <taxon>Oligohymenophorea</taxon>
        <taxon>Peniculida</taxon>
        <taxon>Parameciidae</taxon>
        <taxon>Paramecium</taxon>
    </lineage>
</organism>
<evidence type="ECO:0000313" key="2">
    <source>
        <dbReference type="EMBL" id="CAD8115657.1"/>
    </source>
</evidence>
<sequence>MNFENSVQFMQKSEACLNYELIQAPFVPNTFSLWRDVIYENIDSDKWFEFVKQIDKQLFLKYLEKVREAYGRKFTYQDLKLNIRYEIDVQKFEKIFENDLKKQVDTITIHLSDYQTQVEYAYDLLRRIHTYKFVEYNFQQFQTWQKDQTLYQKYLDKIMKGFISNVQEIASEKIKEFCATGLIKNNSFIESGKSFFKQFIFNGGTVMTKLSNLNFGILIGGIIAEQIVSKVAYNVMINRISCKLELLQMELNQMTDKLIQINSDFDNLIYRVVEQFPNNFEQNKTCNQI</sequence>
<evidence type="ECO:0000313" key="3">
    <source>
        <dbReference type="Proteomes" id="UP000692954"/>
    </source>
</evidence>
<evidence type="ECO:0000256" key="1">
    <source>
        <dbReference type="SAM" id="Coils"/>
    </source>
</evidence>